<proteinExistence type="predicted"/>
<reference evidence="1" key="2">
    <citation type="submission" date="2022-01" db="EMBL/GenBank/DDBJ databases">
        <authorList>
            <person name="Yamashiro T."/>
            <person name="Shiraishi A."/>
            <person name="Satake H."/>
            <person name="Nakayama K."/>
        </authorList>
    </citation>
    <scope>NUCLEOTIDE SEQUENCE</scope>
</reference>
<evidence type="ECO:0000313" key="2">
    <source>
        <dbReference type="Proteomes" id="UP001151760"/>
    </source>
</evidence>
<gene>
    <name evidence="1" type="ORF">Tco_1044374</name>
</gene>
<accession>A0ABQ5GQ95</accession>
<keyword evidence="2" id="KW-1185">Reference proteome</keyword>
<dbReference type="EMBL" id="BQNB010018731">
    <property type="protein sequence ID" value="GJT77649.1"/>
    <property type="molecule type" value="Genomic_DNA"/>
</dbReference>
<protein>
    <submittedName>
        <fullName evidence="1">Uncharacterized protein</fullName>
    </submittedName>
</protein>
<dbReference type="Proteomes" id="UP001151760">
    <property type="component" value="Unassembled WGS sequence"/>
</dbReference>
<sequence length="223" mass="23882">MVGSVAAILISSTHGVDIGEHRRASSDALTSSGSLERRCPTIARARHHFPVYQAPSLGYYHPAPVPWVATASNGLMPIPHPNHYLFPSPFGYGLNGNSHFLQYGVSNLRPLGPPLFDHAQQPMYQSIPQVNGTIKDHTKVPVPQKGVQNENSEKAPKSNTGFSLFHFGGPVAHSNGSIDVDATLSSKGLGDTIDGGAHACAKDVVEAEQYNLFSANNGIRFSF</sequence>
<evidence type="ECO:0000313" key="1">
    <source>
        <dbReference type="EMBL" id="GJT77649.1"/>
    </source>
</evidence>
<reference evidence="1" key="1">
    <citation type="journal article" date="2022" name="Int. J. Mol. Sci.">
        <title>Draft Genome of Tanacetum Coccineum: Genomic Comparison of Closely Related Tanacetum-Family Plants.</title>
        <authorList>
            <person name="Yamashiro T."/>
            <person name="Shiraishi A."/>
            <person name="Nakayama K."/>
            <person name="Satake H."/>
        </authorList>
    </citation>
    <scope>NUCLEOTIDE SEQUENCE</scope>
</reference>
<organism evidence="1 2">
    <name type="scientific">Tanacetum coccineum</name>
    <dbReference type="NCBI Taxonomy" id="301880"/>
    <lineage>
        <taxon>Eukaryota</taxon>
        <taxon>Viridiplantae</taxon>
        <taxon>Streptophyta</taxon>
        <taxon>Embryophyta</taxon>
        <taxon>Tracheophyta</taxon>
        <taxon>Spermatophyta</taxon>
        <taxon>Magnoliopsida</taxon>
        <taxon>eudicotyledons</taxon>
        <taxon>Gunneridae</taxon>
        <taxon>Pentapetalae</taxon>
        <taxon>asterids</taxon>
        <taxon>campanulids</taxon>
        <taxon>Asterales</taxon>
        <taxon>Asteraceae</taxon>
        <taxon>Asteroideae</taxon>
        <taxon>Anthemideae</taxon>
        <taxon>Anthemidinae</taxon>
        <taxon>Tanacetum</taxon>
    </lineage>
</organism>
<comment type="caution">
    <text evidence="1">The sequence shown here is derived from an EMBL/GenBank/DDBJ whole genome shotgun (WGS) entry which is preliminary data.</text>
</comment>
<name>A0ABQ5GQ95_9ASTR</name>